<name>A0ABQ0BWR7_9FIRM</name>
<organism evidence="1 2">
    <name type="scientific">Blautia parvula</name>
    <dbReference type="NCBI Taxonomy" id="2877527"/>
    <lineage>
        <taxon>Bacteria</taxon>
        <taxon>Bacillati</taxon>
        <taxon>Bacillota</taxon>
        <taxon>Clostridia</taxon>
        <taxon>Lachnospirales</taxon>
        <taxon>Lachnospiraceae</taxon>
        <taxon>Blautia</taxon>
    </lineage>
</organism>
<evidence type="ECO:0000313" key="1">
    <source>
        <dbReference type="EMBL" id="GAA6500981.1"/>
    </source>
</evidence>
<sequence>MGEISDFRKDVEVVVQALERQKRDDPWEEGEKLYRKYRETKKNAVRLAVALRGFFLKGGVSKEQRDDFGRCIQDWIVPAVQELIEEDAVEKMAYLESLGWFREEQLEIFIRTARERQKTTSLVWLMHLKDKKYGYTEKSFLI</sequence>
<evidence type="ECO:0000313" key="2">
    <source>
        <dbReference type="Proteomes" id="UP001600941"/>
    </source>
</evidence>
<dbReference type="Proteomes" id="UP001600941">
    <property type="component" value="Unassembled WGS sequence"/>
</dbReference>
<protein>
    <submittedName>
        <fullName evidence="1">Uncharacterized protein</fullName>
    </submittedName>
</protein>
<gene>
    <name evidence="1" type="ORF">K340107D12_37970</name>
</gene>
<dbReference type="RefSeq" id="WP_054353797.1">
    <property type="nucleotide sequence ID" value="NZ_AP031413.1"/>
</dbReference>
<comment type="caution">
    <text evidence="1">The sequence shown here is derived from an EMBL/GenBank/DDBJ whole genome shotgun (WGS) entry which is preliminary data.</text>
</comment>
<keyword evidence="2" id="KW-1185">Reference proteome</keyword>
<reference evidence="1 2" key="1">
    <citation type="submission" date="2024-04" db="EMBL/GenBank/DDBJ databases">
        <title>Defined microbial consortia suppress multidrug-resistant proinflammatory Enterobacteriaceae via ecological control.</title>
        <authorList>
            <person name="Furuichi M."/>
            <person name="Kawaguchi T."/>
            <person name="Pust M."/>
            <person name="Yasuma K."/>
            <person name="Plichta D."/>
            <person name="Hasegawa N."/>
            <person name="Ohya T."/>
            <person name="Bhattarai S."/>
            <person name="Sasajima S."/>
            <person name="Aoto Y."/>
            <person name="Tuganbaev T."/>
            <person name="Yaginuma M."/>
            <person name="Ueda M."/>
            <person name="Okahashi N."/>
            <person name="Amafuji K."/>
            <person name="Kiridooshi Y."/>
            <person name="Sugita K."/>
            <person name="Strazar M."/>
            <person name="Skelly A."/>
            <person name="Suda W."/>
            <person name="Hattori M."/>
            <person name="Nakamoto N."/>
            <person name="Caballero S."/>
            <person name="Norman J."/>
            <person name="Olle B."/>
            <person name="Tanoue T."/>
            <person name="Arita M."/>
            <person name="Bucci V."/>
            <person name="Atarashi K."/>
            <person name="Xavier R."/>
            <person name="Honda K."/>
        </authorList>
    </citation>
    <scope>NUCLEOTIDE SEQUENCE [LARGE SCALE GENOMIC DNA]</scope>
    <source>
        <strain evidence="2">k34-0107-D12</strain>
    </source>
</reference>
<accession>A0ABQ0BWR7</accession>
<proteinExistence type="predicted"/>
<dbReference type="EMBL" id="BAABZQ010000001">
    <property type="protein sequence ID" value="GAA6500981.1"/>
    <property type="molecule type" value="Genomic_DNA"/>
</dbReference>